<gene>
    <name evidence="5" type="ORF">SAMN04489747_3069</name>
</gene>
<dbReference type="Pfam" id="PF00392">
    <property type="entry name" value="GntR"/>
    <property type="match status" value="1"/>
</dbReference>
<dbReference type="EMBL" id="LT629688">
    <property type="protein sequence ID" value="SDE30640.1"/>
    <property type="molecule type" value="Genomic_DNA"/>
</dbReference>
<dbReference type="OrthoDB" id="155424at2"/>
<dbReference type="Proteomes" id="UP000198546">
    <property type="component" value="Chromosome i"/>
</dbReference>
<dbReference type="SUPFAM" id="SSF46785">
    <property type="entry name" value="Winged helix' DNA-binding domain"/>
    <property type="match status" value="1"/>
</dbReference>
<evidence type="ECO:0000313" key="5">
    <source>
        <dbReference type="EMBL" id="SDE30640.1"/>
    </source>
</evidence>
<keyword evidence="2 5" id="KW-0238">DNA-binding</keyword>
<dbReference type="SUPFAM" id="SSF48008">
    <property type="entry name" value="GntR ligand-binding domain-like"/>
    <property type="match status" value="1"/>
</dbReference>
<evidence type="ECO:0000256" key="2">
    <source>
        <dbReference type="ARBA" id="ARBA00023125"/>
    </source>
</evidence>
<dbReference type="Gene3D" id="1.20.120.530">
    <property type="entry name" value="GntR ligand-binding domain-like"/>
    <property type="match status" value="1"/>
</dbReference>
<dbReference type="RefSeq" id="WP_090594752.1">
    <property type="nucleotide sequence ID" value="NZ_LT629688.1"/>
</dbReference>
<evidence type="ECO:0000313" key="6">
    <source>
        <dbReference type="Proteomes" id="UP000198546"/>
    </source>
</evidence>
<dbReference type="SMART" id="SM00345">
    <property type="entry name" value="HTH_GNTR"/>
    <property type="match status" value="1"/>
</dbReference>
<proteinExistence type="predicted"/>
<accession>A0A1G7BVP5</accession>
<dbReference type="SMART" id="SM00895">
    <property type="entry name" value="FCD"/>
    <property type="match status" value="1"/>
</dbReference>
<keyword evidence="3" id="KW-0804">Transcription</keyword>
<keyword evidence="6" id="KW-1185">Reference proteome</keyword>
<dbReference type="InterPro" id="IPR036390">
    <property type="entry name" value="WH_DNA-bd_sf"/>
</dbReference>
<dbReference type="Pfam" id="PF07729">
    <property type="entry name" value="FCD"/>
    <property type="match status" value="1"/>
</dbReference>
<dbReference type="InterPro" id="IPR011711">
    <property type="entry name" value="GntR_C"/>
</dbReference>
<dbReference type="CDD" id="cd07377">
    <property type="entry name" value="WHTH_GntR"/>
    <property type="match status" value="1"/>
</dbReference>
<reference evidence="5 6" key="1">
    <citation type="submission" date="2016-10" db="EMBL/GenBank/DDBJ databases">
        <authorList>
            <person name="de Groot N.N."/>
        </authorList>
    </citation>
    <scope>NUCLEOTIDE SEQUENCE [LARGE SCALE GENOMIC DNA]</scope>
    <source>
        <strain evidence="5 6">MON 2.2</strain>
    </source>
</reference>
<keyword evidence="1" id="KW-0805">Transcription regulation</keyword>
<sequence>MSAVDATFHRIRAEIAAGRLQPGQRLPTEAELSAELGVSRGSLREAIRMLVALGVLENRPGSGAIVSQLRAEDIMSSLSLTVELLPLSSLLGLYELRRLMEGHAAGQAAARHPEGLVEVMEELLVAMEATDEPGEISRLDHEFHSAIAACCGNPALEEFLRVLRSRSRSYQLFNLPVGPDVKRVSDAGHRAIARAVARRDPAAATVAASDHVAQTEEWLRRHFDEVQQARPAAGESG</sequence>
<dbReference type="GO" id="GO:0003700">
    <property type="term" value="F:DNA-binding transcription factor activity"/>
    <property type="evidence" value="ECO:0007669"/>
    <property type="project" value="InterPro"/>
</dbReference>
<evidence type="ECO:0000256" key="1">
    <source>
        <dbReference type="ARBA" id="ARBA00023015"/>
    </source>
</evidence>
<dbReference type="AlphaFoldDB" id="A0A1G7BVP5"/>
<dbReference type="PROSITE" id="PS50949">
    <property type="entry name" value="HTH_GNTR"/>
    <property type="match status" value="1"/>
</dbReference>
<dbReference type="Gene3D" id="1.10.10.10">
    <property type="entry name" value="Winged helix-like DNA-binding domain superfamily/Winged helix DNA-binding domain"/>
    <property type="match status" value="1"/>
</dbReference>
<dbReference type="PANTHER" id="PTHR43537:SF5">
    <property type="entry name" value="UXU OPERON TRANSCRIPTIONAL REGULATOR"/>
    <property type="match status" value="1"/>
</dbReference>
<dbReference type="PANTHER" id="PTHR43537">
    <property type="entry name" value="TRANSCRIPTIONAL REGULATOR, GNTR FAMILY"/>
    <property type="match status" value="1"/>
</dbReference>
<organism evidence="5 6">
    <name type="scientific">Auraticoccus monumenti</name>
    <dbReference type="NCBI Taxonomy" id="675864"/>
    <lineage>
        <taxon>Bacteria</taxon>
        <taxon>Bacillati</taxon>
        <taxon>Actinomycetota</taxon>
        <taxon>Actinomycetes</taxon>
        <taxon>Propionibacteriales</taxon>
        <taxon>Propionibacteriaceae</taxon>
        <taxon>Auraticoccus</taxon>
    </lineage>
</organism>
<evidence type="ECO:0000259" key="4">
    <source>
        <dbReference type="PROSITE" id="PS50949"/>
    </source>
</evidence>
<dbReference type="InterPro" id="IPR036388">
    <property type="entry name" value="WH-like_DNA-bd_sf"/>
</dbReference>
<dbReference type="GO" id="GO:0003677">
    <property type="term" value="F:DNA binding"/>
    <property type="evidence" value="ECO:0007669"/>
    <property type="project" value="UniProtKB-KW"/>
</dbReference>
<feature type="domain" description="HTH gntR-type" evidence="4">
    <location>
        <begin position="1"/>
        <end position="69"/>
    </location>
</feature>
<dbReference type="STRING" id="675864.SAMN04489747_3069"/>
<protein>
    <submittedName>
        <fullName evidence="5">DNA-binding transcriptional regulator, FadR family</fullName>
    </submittedName>
</protein>
<name>A0A1G7BVP5_9ACTN</name>
<evidence type="ECO:0000256" key="3">
    <source>
        <dbReference type="ARBA" id="ARBA00023163"/>
    </source>
</evidence>
<dbReference type="PRINTS" id="PR00035">
    <property type="entry name" value="HTHGNTR"/>
</dbReference>
<dbReference type="InterPro" id="IPR000524">
    <property type="entry name" value="Tscrpt_reg_HTH_GntR"/>
</dbReference>
<dbReference type="InterPro" id="IPR008920">
    <property type="entry name" value="TF_FadR/GntR_C"/>
</dbReference>